<dbReference type="SMART" id="SM00054">
    <property type="entry name" value="EFh"/>
    <property type="match status" value="2"/>
</dbReference>
<dbReference type="PROSITE" id="PS50222">
    <property type="entry name" value="EF_HAND_2"/>
    <property type="match status" value="1"/>
</dbReference>
<dbReference type="InterPro" id="IPR011992">
    <property type="entry name" value="EF-hand-dom_pair"/>
</dbReference>
<sequence>MGAKQVKMLRFLDNEEDREAINKAFATYDKDNSGSLTRDEFISFSHDLVEYFIKKHPNQKVGDLAILKAQGEGDVNIKNADDELKKKLSGQLGRAMFQVIDKDASGTISLAEWKATDWGNLLKNIKTHMKDQELKLIQALTTGHRNGIWQVRTTGGSELAGEITIKDATTITGKLGYHPLTNLSLISGSRIFLHGQVPDDAFPRGAECHLWLDAIHNTTDASSELPYMFTGYAAQKLGNGMPLVFMGKITATFSSFPSYV</sequence>
<dbReference type="AlphaFoldDB" id="L8H7I3"/>
<dbReference type="CDD" id="cd00051">
    <property type="entry name" value="EFh"/>
    <property type="match status" value="1"/>
</dbReference>
<accession>L8H7I3</accession>
<dbReference type="PROSITE" id="PS00018">
    <property type="entry name" value="EF_HAND_1"/>
    <property type="match status" value="2"/>
</dbReference>
<evidence type="ECO:0000259" key="2">
    <source>
        <dbReference type="PROSITE" id="PS50222"/>
    </source>
</evidence>
<evidence type="ECO:0000256" key="1">
    <source>
        <dbReference type="ARBA" id="ARBA00022837"/>
    </source>
</evidence>
<dbReference type="RefSeq" id="XP_004344081.1">
    <property type="nucleotide sequence ID" value="XM_004344031.1"/>
</dbReference>
<dbReference type="InterPro" id="IPR018247">
    <property type="entry name" value="EF_Hand_1_Ca_BS"/>
</dbReference>
<dbReference type="SUPFAM" id="SSF47473">
    <property type="entry name" value="EF-hand"/>
    <property type="match status" value="1"/>
</dbReference>
<dbReference type="KEGG" id="acan:ACA1_054240"/>
<name>L8H7I3_ACACF</name>
<feature type="domain" description="EF-hand" evidence="2">
    <location>
        <begin position="16"/>
        <end position="51"/>
    </location>
</feature>
<dbReference type="Pfam" id="PF13499">
    <property type="entry name" value="EF-hand_7"/>
    <property type="match status" value="1"/>
</dbReference>
<dbReference type="Proteomes" id="UP000011083">
    <property type="component" value="Unassembled WGS sequence"/>
</dbReference>
<dbReference type="VEuPathDB" id="AmoebaDB:ACA1_054240"/>
<keyword evidence="4" id="KW-1185">Reference proteome</keyword>
<dbReference type="InterPro" id="IPR002048">
    <property type="entry name" value="EF_hand_dom"/>
</dbReference>
<evidence type="ECO:0000313" key="4">
    <source>
        <dbReference type="Proteomes" id="UP000011083"/>
    </source>
</evidence>
<reference evidence="3 4" key="1">
    <citation type="journal article" date="2013" name="Genome Biol.">
        <title>Genome of Acanthamoeba castellanii highlights extensive lateral gene transfer and early evolution of tyrosine kinase signaling.</title>
        <authorList>
            <person name="Clarke M."/>
            <person name="Lohan A.J."/>
            <person name="Liu B."/>
            <person name="Lagkouvardos I."/>
            <person name="Roy S."/>
            <person name="Zafar N."/>
            <person name="Bertelli C."/>
            <person name="Schilde C."/>
            <person name="Kianianmomeni A."/>
            <person name="Burglin T.R."/>
            <person name="Frech C."/>
            <person name="Turcotte B."/>
            <person name="Kopec K.O."/>
            <person name="Synnott J.M."/>
            <person name="Choo C."/>
            <person name="Paponov I."/>
            <person name="Finkler A."/>
            <person name="Soon Heng Tan C."/>
            <person name="Hutchins A.P."/>
            <person name="Weinmeier T."/>
            <person name="Rattei T."/>
            <person name="Chu J.S."/>
            <person name="Gimenez G."/>
            <person name="Irimia M."/>
            <person name="Rigden D.J."/>
            <person name="Fitzpatrick D.A."/>
            <person name="Lorenzo-Morales J."/>
            <person name="Bateman A."/>
            <person name="Chiu C.H."/>
            <person name="Tang P."/>
            <person name="Hegemann P."/>
            <person name="Fromm H."/>
            <person name="Raoult D."/>
            <person name="Greub G."/>
            <person name="Miranda-Saavedra D."/>
            <person name="Chen N."/>
            <person name="Nash P."/>
            <person name="Ginger M.L."/>
            <person name="Horn M."/>
            <person name="Schaap P."/>
            <person name="Caler L."/>
            <person name="Loftus B."/>
        </authorList>
    </citation>
    <scope>NUCLEOTIDE SEQUENCE [LARGE SCALE GENOMIC DNA]</scope>
    <source>
        <strain evidence="3 4">Neff</strain>
    </source>
</reference>
<protein>
    <submittedName>
        <fullName evidence="3">EF hand domain containing protein</fullName>
    </submittedName>
</protein>
<gene>
    <name evidence="3" type="ORF">ACA1_054240</name>
</gene>
<dbReference type="Gene3D" id="1.10.238.10">
    <property type="entry name" value="EF-hand"/>
    <property type="match status" value="2"/>
</dbReference>
<keyword evidence="1" id="KW-0106">Calcium</keyword>
<evidence type="ECO:0000313" key="3">
    <source>
        <dbReference type="EMBL" id="ELR20678.1"/>
    </source>
</evidence>
<dbReference type="GeneID" id="14921548"/>
<dbReference type="EMBL" id="KB007909">
    <property type="protein sequence ID" value="ELR20678.1"/>
    <property type="molecule type" value="Genomic_DNA"/>
</dbReference>
<organism evidence="3 4">
    <name type="scientific">Acanthamoeba castellanii (strain ATCC 30010 / Neff)</name>
    <dbReference type="NCBI Taxonomy" id="1257118"/>
    <lineage>
        <taxon>Eukaryota</taxon>
        <taxon>Amoebozoa</taxon>
        <taxon>Discosea</taxon>
        <taxon>Longamoebia</taxon>
        <taxon>Centramoebida</taxon>
        <taxon>Acanthamoebidae</taxon>
        <taxon>Acanthamoeba</taxon>
    </lineage>
</organism>
<proteinExistence type="predicted"/>
<dbReference type="GO" id="GO:0005509">
    <property type="term" value="F:calcium ion binding"/>
    <property type="evidence" value="ECO:0007669"/>
    <property type="project" value="InterPro"/>
</dbReference>